<comment type="pathway">
    <text evidence="2 12">Phospholipid metabolism; phosphatidylserine biosynthesis.</text>
</comment>
<evidence type="ECO:0000256" key="13">
    <source>
        <dbReference type="SAM" id="MobiDB-lite"/>
    </source>
</evidence>
<feature type="region of interest" description="Disordered" evidence="13">
    <location>
        <begin position="427"/>
        <end position="469"/>
    </location>
</feature>
<feature type="transmembrane region" description="Helical" evidence="12">
    <location>
        <begin position="84"/>
        <end position="102"/>
    </location>
</feature>
<comment type="subcellular location">
    <subcellularLocation>
        <location evidence="1 12">Endoplasmic reticulum membrane</location>
        <topology evidence="1 12">Multi-pass membrane protein</topology>
    </subcellularLocation>
</comment>
<evidence type="ECO:0000256" key="12">
    <source>
        <dbReference type="RuleBase" id="RU368094"/>
    </source>
</evidence>
<feature type="transmembrane region" description="Helical" evidence="12">
    <location>
        <begin position="56"/>
        <end position="72"/>
    </location>
</feature>
<evidence type="ECO:0000256" key="9">
    <source>
        <dbReference type="ARBA" id="ARBA00023098"/>
    </source>
</evidence>
<keyword evidence="11 12" id="KW-1208">Phospholipid metabolism</keyword>
<comment type="function">
    <text evidence="12">Catalyzes a base-exchange reaction in which the polar head group of phosphatidylethanolamine (PE) is replaced by L-serine.</text>
</comment>
<feature type="compositionally biased region" description="Basic and acidic residues" evidence="13">
    <location>
        <begin position="439"/>
        <end position="457"/>
    </location>
</feature>
<dbReference type="EMBL" id="HAAD01004662">
    <property type="protein sequence ID" value="CDG70894.1"/>
    <property type="molecule type" value="mRNA"/>
</dbReference>
<feature type="transmembrane region" description="Helical" evidence="12">
    <location>
        <begin position="328"/>
        <end position="348"/>
    </location>
</feature>
<keyword evidence="7 12" id="KW-0256">Endoplasmic reticulum</keyword>
<dbReference type="GO" id="GO:0005789">
    <property type="term" value="C:endoplasmic reticulum membrane"/>
    <property type="evidence" value="ECO:0007669"/>
    <property type="project" value="UniProtKB-SubCell"/>
</dbReference>
<dbReference type="PANTHER" id="PTHR15362">
    <property type="entry name" value="PHOSPHATIDYLINOSITOL SYNTHASE"/>
    <property type="match status" value="1"/>
</dbReference>
<name>T2MFK5_HYDVU</name>
<evidence type="ECO:0000256" key="6">
    <source>
        <dbReference type="ARBA" id="ARBA00022692"/>
    </source>
</evidence>
<feature type="transmembrane region" description="Helical" evidence="12">
    <location>
        <begin position="228"/>
        <end position="247"/>
    </location>
</feature>
<dbReference type="Pfam" id="PF03034">
    <property type="entry name" value="PSS"/>
    <property type="match status" value="1"/>
</dbReference>
<evidence type="ECO:0000256" key="3">
    <source>
        <dbReference type="ARBA" id="ARBA00005189"/>
    </source>
</evidence>
<feature type="transmembrane region" description="Helical" evidence="12">
    <location>
        <begin position="297"/>
        <end position="316"/>
    </location>
</feature>
<dbReference type="GO" id="GO:0106245">
    <property type="term" value="F:L-serine-phosphatidylethanolamine phosphatidyltransferase activity"/>
    <property type="evidence" value="ECO:0007669"/>
    <property type="project" value="UniProtKB-UniRule"/>
</dbReference>
<evidence type="ECO:0000256" key="7">
    <source>
        <dbReference type="ARBA" id="ARBA00022824"/>
    </source>
</evidence>
<evidence type="ECO:0000256" key="4">
    <source>
        <dbReference type="ARBA" id="ARBA00008671"/>
    </source>
</evidence>
<feature type="compositionally biased region" description="Basic residues" evidence="13">
    <location>
        <begin position="458"/>
        <end position="469"/>
    </location>
</feature>
<feature type="non-terminal residue" evidence="14">
    <location>
        <position position="1"/>
    </location>
</feature>
<dbReference type="OrthoDB" id="10265393at2759"/>
<evidence type="ECO:0000256" key="1">
    <source>
        <dbReference type="ARBA" id="ARBA00004477"/>
    </source>
</evidence>
<keyword evidence="12" id="KW-0444">Lipid biosynthesis</keyword>
<accession>T2MFK5</accession>
<dbReference type="UniPathway" id="UPA00948"/>
<proteinExistence type="evidence at transcript level"/>
<sequence length="469" mass="55030">LIVFVMASSEEDIDRKYRSKKGSFSYTTSCDEFDDEDPGEQRVEDVTIQFFYKPRTITMLAALILLMIYFAFERNADINQHDNFWHGTLGVVGSFLVISLLICPNGPFVRPHPAVWRLVLGISIVYTLALVFAMFQRYNDIITILRYFDPELTDAKPDTKTYADDCSLSVLWSRIDIFVVAHFLGWMMKALMLRHAGLLWLLSIMWEVTEIAFAHLLKNFQECWWDSILLDILICNGLGIHFGLYVCKKLEMRKYHWESIKDIQGTSKRIRRAVLQFTPISWTEVRWFDPKCVKMRFIGLCGLVIIWQISELNTFFLKHIFIIPTGHWINVARVIFIGIVAVPSLRQFYIYITDTRCKRVGTQCWMFICITFLEFTLSVRHAQELFSQTEFISIACWLGFMIAVCLVIVYLVVMWGSKQMTKREKEIKRSSHHHLHYNSQRDREYEGDNEEITPKKERGLRKVLKNKDA</sequence>
<feature type="transmembrane region" description="Helical" evidence="12">
    <location>
        <begin position="391"/>
        <end position="413"/>
    </location>
</feature>
<organism evidence="14">
    <name type="scientific">Hydra vulgaris</name>
    <name type="common">Hydra</name>
    <name type="synonym">Hydra attenuata</name>
    <dbReference type="NCBI Taxonomy" id="6087"/>
    <lineage>
        <taxon>Eukaryota</taxon>
        <taxon>Metazoa</taxon>
        <taxon>Cnidaria</taxon>
        <taxon>Hydrozoa</taxon>
        <taxon>Hydroidolina</taxon>
        <taxon>Anthoathecata</taxon>
        <taxon>Aplanulata</taxon>
        <taxon>Hydridae</taxon>
        <taxon>Hydra</taxon>
    </lineage>
</organism>
<evidence type="ECO:0000313" key="14">
    <source>
        <dbReference type="EMBL" id="CDG70894.1"/>
    </source>
</evidence>
<comment type="pathway">
    <text evidence="3">Lipid metabolism.</text>
</comment>
<dbReference type="GO" id="GO:0006659">
    <property type="term" value="P:phosphatidylserine biosynthetic process"/>
    <property type="evidence" value="ECO:0007669"/>
    <property type="project" value="UniProtKB-UniRule"/>
</dbReference>
<gene>
    <name evidence="14" type="primary">PTDSS1</name>
</gene>
<dbReference type="EC" id="2.7.8.29" evidence="12"/>
<keyword evidence="12" id="KW-0594">Phospholipid biosynthesis</keyword>
<keyword evidence="6 12" id="KW-0812">Transmembrane</keyword>
<evidence type="ECO:0000256" key="11">
    <source>
        <dbReference type="ARBA" id="ARBA00023264"/>
    </source>
</evidence>
<feature type="transmembrane region" description="Helical" evidence="12">
    <location>
        <begin position="114"/>
        <end position="135"/>
    </location>
</feature>
<dbReference type="InterPro" id="IPR004277">
    <property type="entry name" value="PSS"/>
</dbReference>
<keyword evidence="10 12" id="KW-0472">Membrane</keyword>
<keyword evidence="5 12" id="KW-0808">Transferase</keyword>
<keyword evidence="8 12" id="KW-1133">Transmembrane helix</keyword>
<comment type="similarity">
    <text evidence="4 12">Belongs to the phosphatidyl serine synthase family.</text>
</comment>
<dbReference type="PANTHER" id="PTHR15362:SF15">
    <property type="entry name" value="PHOSPHATIDYLSERINE SYNTHASE 1"/>
    <property type="match status" value="1"/>
</dbReference>
<evidence type="ECO:0000256" key="5">
    <source>
        <dbReference type="ARBA" id="ARBA00022679"/>
    </source>
</evidence>
<keyword evidence="9 12" id="KW-0443">Lipid metabolism</keyword>
<dbReference type="AlphaFoldDB" id="T2MFK5"/>
<protein>
    <recommendedName>
        <fullName evidence="12">Phosphatidylserine synthase</fullName>
        <ecNumber evidence="12">2.7.8.29</ecNumber>
    </recommendedName>
    <alternativeName>
        <fullName evidence="12">Serine-exchange enzyme</fullName>
    </alternativeName>
</protein>
<evidence type="ECO:0000256" key="8">
    <source>
        <dbReference type="ARBA" id="ARBA00022989"/>
    </source>
</evidence>
<evidence type="ECO:0000256" key="2">
    <source>
        <dbReference type="ARBA" id="ARBA00004916"/>
    </source>
</evidence>
<evidence type="ECO:0000256" key="10">
    <source>
        <dbReference type="ARBA" id="ARBA00023136"/>
    </source>
</evidence>
<feature type="transmembrane region" description="Helical" evidence="12">
    <location>
        <begin position="360"/>
        <end position="379"/>
    </location>
</feature>
<reference evidence="14" key="1">
    <citation type="journal article" date="2013" name="Genome Biol. Evol.">
        <title>Punctuated emergences of genetic and phenotypic innovations in eumetazoan, bilaterian, euteleostome, and hominidae ancestors.</title>
        <authorList>
            <person name="Wenger Y."/>
            <person name="Galliot B."/>
        </authorList>
    </citation>
    <scope>NUCLEOTIDE SEQUENCE</scope>
    <source>
        <tissue evidence="14">Whole animals</tissue>
    </source>
</reference>
<comment type="catalytic activity">
    <reaction evidence="12">
        <text>a 1,2-diacyl-sn-glycero-3-phosphoethanolamine + L-serine = a 1,2-diacyl-sn-glycero-3-phospho-L-serine + ethanolamine</text>
        <dbReference type="Rhea" id="RHEA:27606"/>
        <dbReference type="ChEBI" id="CHEBI:33384"/>
        <dbReference type="ChEBI" id="CHEBI:57262"/>
        <dbReference type="ChEBI" id="CHEBI:57603"/>
        <dbReference type="ChEBI" id="CHEBI:64612"/>
        <dbReference type="EC" id="2.7.8.29"/>
    </reaction>
</comment>
<feature type="transmembrane region" description="Helical" evidence="12">
    <location>
        <begin position="197"/>
        <end position="216"/>
    </location>
</feature>